<protein>
    <submittedName>
        <fullName evidence="1">Uncharacterized protein</fullName>
    </submittedName>
</protein>
<gene>
    <name evidence="1" type="ORF">KI387_010472</name>
</gene>
<dbReference type="EMBL" id="JAHRHJ020000008">
    <property type="protein sequence ID" value="KAH9306068.1"/>
    <property type="molecule type" value="Genomic_DNA"/>
</dbReference>
<dbReference type="AlphaFoldDB" id="A0AA38FMJ2"/>
<name>A0AA38FMJ2_TAXCH</name>
<accession>A0AA38FMJ2</accession>
<evidence type="ECO:0000313" key="2">
    <source>
        <dbReference type="Proteomes" id="UP000824469"/>
    </source>
</evidence>
<organism evidence="1 2">
    <name type="scientific">Taxus chinensis</name>
    <name type="common">Chinese yew</name>
    <name type="synonym">Taxus wallichiana var. chinensis</name>
    <dbReference type="NCBI Taxonomy" id="29808"/>
    <lineage>
        <taxon>Eukaryota</taxon>
        <taxon>Viridiplantae</taxon>
        <taxon>Streptophyta</taxon>
        <taxon>Embryophyta</taxon>
        <taxon>Tracheophyta</taxon>
        <taxon>Spermatophyta</taxon>
        <taxon>Pinopsida</taxon>
        <taxon>Pinidae</taxon>
        <taxon>Conifers II</taxon>
        <taxon>Cupressales</taxon>
        <taxon>Taxaceae</taxon>
        <taxon>Taxus</taxon>
    </lineage>
</organism>
<reference evidence="1 2" key="1">
    <citation type="journal article" date="2021" name="Nat. Plants">
        <title>The Taxus genome provides insights into paclitaxel biosynthesis.</title>
        <authorList>
            <person name="Xiong X."/>
            <person name="Gou J."/>
            <person name="Liao Q."/>
            <person name="Li Y."/>
            <person name="Zhou Q."/>
            <person name="Bi G."/>
            <person name="Li C."/>
            <person name="Du R."/>
            <person name="Wang X."/>
            <person name="Sun T."/>
            <person name="Guo L."/>
            <person name="Liang H."/>
            <person name="Lu P."/>
            <person name="Wu Y."/>
            <person name="Zhang Z."/>
            <person name="Ro D.K."/>
            <person name="Shang Y."/>
            <person name="Huang S."/>
            <person name="Yan J."/>
        </authorList>
    </citation>
    <scope>NUCLEOTIDE SEQUENCE [LARGE SCALE GENOMIC DNA]</scope>
    <source>
        <strain evidence="1">Ta-2019</strain>
    </source>
</reference>
<sequence length="92" mass="10863">LELQRKMNMIAGVQHLYHPKDLRTLTDWMRSSSCQCLLMLSRSIRVNQINLLILLLIRHLHLITDVQTDKQLPRTPPLHLITIATMSLQWKR</sequence>
<feature type="non-terminal residue" evidence="1">
    <location>
        <position position="1"/>
    </location>
</feature>
<comment type="caution">
    <text evidence="1">The sequence shown here is derived from an EMBL/GenBank/DDBJ whole genome shotgun (WGS) entry which is preliminary data.</text>
</comment>
<keyword evidence="2" id="KW-1185">Reference proteome</keyword>
<dbReference type="Proteomes" id="UP000824469">
    <property type="component" value="Unassembled WGS sequence"/>
</dbReference>
<feature type="non-terminal residue" evidence="1">
    <location>
        <position position="92"/>
    </location>
</feature>
<evidence type="ECO:0000313" key="1">
    <source>
        <dbReference type="EMBL" id="KAH9306068.1"/>
    </source>
</evidence>
<proteinExistence type="predicted"/>